<reference evidence="1 2" key="1">
    <citation type="journal article" date="2016" name="Nat. Commun.">
        <title>Thousands of microbial genomes shed light on interconnected biogeochemical processes in an aquifer system.</title>
        <authorList>
            <person name="Anantharaman K."/>
            <person name="Brown C.T."/>
            <person name="Hug L.A."/>
            <person name="Sharon I."/>
            <person name="Castelle C.J."/>
            <person name="Probst A.J."/>
            <person name="Thomas B.C."/>
            <person name="Singh A."/>
            <person name="Wilkins M.J."/>
            <person name="Karaoz U."/>
            <person name="Brodie E.L."/>
            <person name="Williams K.H."/>
            <person name="Hubbard S.S."/>
            <person name="Banfield J.F."/>
        </authorList>
    </citation>
    <scope>NUCLEOTIDE SEQUENCE [LARGE SCALE GENOMIC DNA]</scope>
</reference>
<comment type="caution">
    <text evidence="1">The sequence shown here is derived from an EMBL/GenBank/DDBJ whole genome shotgun (WGS) entry which is preliminary data.</text>
</comment>
<evidence type="ECO:0000313" key="1">
    <source>
        <dbReference type="EMBL" id="OGD33955.1"/>
    </source>
</evidence>
<protein>
    <submittedName>
        <fullName evidence="1">Uncharacterized protein</fullName>
    </submittedName>
</protein>
<gene>
    <name evidence="1" type="ORF">A2988_00480</name>
</gene>
<accession>A0A1F5BTL9</accession>
<dbReference type="AlphaFoldDB" id="A0A1F5BTL9"/>
<evidence type="ECO:0000313" key="2">
    <source>
        <dbReference type="Proteomes" id="UP000176650"/>
    </source>
</evidence>
<sequence length="63" mass="7766">MNRFLQDEQKLLLAQKKRRERKLLLMNILKSSFLFKKILDGFKYFFMIFGVLVHSLPRKEWFS</sequence>
<dbReference type="Proteomes" id="UP000176650">
    <property type="component" value="Unassembled WGS sequence"/>
</dbReference>
<proteinExistence type="predicted"/>
<name>A0A1F5BTL9_9BACT</name>
<organism evidence="1 2">
    <name type="scientific">Candidatus Azambacteria bacterium RIFCSPLOWO2_01_FULL_46_25</name>
    <dbReference type="NCBI Taxonomy" id="1797298"/>
    <lineage>
        <taxon>Bacteria</taxon>
        <taxon>Candidatus Azamiibacteriota</taxon>
    </lineage>
</organism>
<dbReference type="EMBL" id="MEYS01000002">
    <property type="protein sequence ID" value="OGD33955.1"/>
    <property type="molecule type" value="Genomic_DNA"/>
</dbReference>